<dbReference type="Proteomes" id="UP001183202">
    <property type="component" value="Unassembled WGS sequence"/>
</dbReference>
<name>A0ABU2NJI5_9PSEU</name>
<organism evidence="2 3">
    <name type="scientific">Pseudonocardia charpentierae</name>
    <dbReference type="NCBI Taxonomy" id="3075545"/>
    <lineage>
        <taxon>Bacteria</taxon>
        <taxon>Bacillati</taxon>
        <taxon>Actinomycetota</taxon>
        <taxon>Actinomycetes</taxon>
        <taxon>Pseudonocardiales</taxon>
        <taxon>Pseudonocardiaceae</taxon>
        <taxon>Pseudonocardia</taxon>
    </lineage>
</organism>
<proteinExistence type="predicted"/>
<evidence type="ECO:0000259" key="1">
    <source>
        <dbReference type="Pfam" id="PF19289"/>
    </source>
</evidence>
<dbReference type="EMBL" id="JAVREJ010000141">
    <property type="protein sequence ID" value="MDT0354137.1"/>
    <property type="molecule type" value="Genomic_DNA"/>
</dbReference>
<dbReference type="InterPro" id="IPR045569">
    <property type="entry name" value="Metalloprtase-TldD/E_C"/>
</dbReference>
<evidence type="ECO:0000313" key="3">
    <source>
        <dbReference type="Proteomes" id="UP001183202"/>
    </source>
</evidence>
<keyword evidence="3" id="KW-1185">Reference proteome</keyword>
<dbReference type="PANTHER" id="PTHR43666">
    <property type="entry name" value="TLDD PROTEIN"/>
    <property type="match status" value="1"/>
</dbReference>
<gene>
    <name evidence="2" type="ORF">RM445_32225</name>
</gene>
<protein>
    <submittedName>
        <fullName evidence="2">Metallopeptidase TldD-related protein</fullName>
    </submittedName>
</protein>
<dbReference type="InterPro" id="IPR036059">
    <property type="entry name" value="TldD/PmbA_sf"/>
</dbReference>
<dbReference type="Pfam" id="PF19289">
    <property type="entry name" value="PmbA_TldD_3rd"/>
    <property type="match status" value="1"/>
</dbReference>
<feature type="domain" description="Metalloprotease TldD/E C-terminal" evidence="1">
    <location>
        <begin position="12"/>
        <end position="80"/>
    </location>
</feature>
<accession>A0ABU2NJI5</accession>
<comment type="caution">
    <text evidence="2">The sequence shown here is derived from an EMBL/GenBank/DDBJ whole genome shotgun (WGS) entry which is preliminary data.</text>
</comment>
<feature type="non-terminal residue" evidence="2">
    <location>
        <position position="1"/>
    </location>
</feature>
<dbReference type="PANTHER" id="PTHR43666:SF1">
    <property type="entry name" value="CONSERVED PROTEIN"/>
    <property type="match status" value="1"/>
</dbReference>
<feature type="non-terminal residue" evidence="2">
    <location>
        <position position="84"/>
    </location>
</feature>
<dbReference type="SUPFAM" id="SSF111283">
    <property type="entry name" value="Putative modulator of DNA gyrase, PmbA/TldD"/>
    <property type="match status" value="1"/>
</dbReference>
<reference evidence="3" key="1">
    <citation type="submission" date="2023-07" db="EMBL/GenBank/DDBJ databases">
        <title>30 novel species of actinomycetes from the DSMZ collection.</title>
        <authorList>
            <person name="Nouioui I."/>
        </authorList>
    </citation>
    <scope>NUCLEOTIDE SEQUENCE [LARGE SCALE GENOMIC DNA]</scope>
    <source>
        <strain evidence="3">DSM 45834</strain>
    </source>
</reference>
<sequence>VTALHSGDGVSVFDNGAPARRVEWLRGGAVGELAYSRPEAAEFGTEFAPPGDNLLLTGGSTASLADMVSRTRRGLLLTCLWYIR</sequence>
<evidence type="ECO:0000313" key="2">
    <source>
        <dbReference type="EMBL" id="MDT0354137.1"/>
    </source>
</evidence>